<dbReference type="EMBL" id="ARYI01000019">
    <property type="protein sequence ID" value="KCZ87269.1"/>
    <property type="molecule type" value="Genomic_DNA"/>
</dbReference>
<dbReference type="InterPro" id="IPR008972">
    <property type="entry name" value="Cupredoxin"/>
</dbReference>
<reference evidence="2 3" key="1">
    <citation type="submission" date="2013-04" db="EMBL/GenBank/DDBJ databases">
        <title>Hyphomonas hirschiana VP5 Genome Sequencing.</title>
        <authorList>
            <person name="Lai Q."/>
            <person name="Shao Z."/>
        </authorList>
    </citation>
    <scope>NUCLEOTIDE SEQUENCE [LARGE SCALE GENOMIC DNA]</scope>
    <source>
        <strain evidence="2 3">VP5</strain>
    </source>
</reference>
<dbReference type="Proteomes" id="UP000025061">
    <property type="component" value="Unassembled WGS sequence"/>
</dbReference>
<feature type="chain" id="PRO_5001577878" description="Methylamine utilization protein" evidence="1">
    <location>
        <begin position="31"/>
        <end position="206"/>
    </location>
</feature>
<dbReference type="SUPFAM" id="SSF49503">
    <property type="entry name" value="Cupredoxins"/>
    <property type="match status" value="1"/>
</dbReference>
<evidence type="ECO:0008006" key="4">
    <source>
        <dbReference type="Google" id="ProtNLM"/>
    </source>
</evidence>
<feature type="signal peptide" evidence="1">
    <location>
        <begin position="1"/>
        <end position="30"/>
    </location>
</feature>
<name>A0A059F9H8_9PROT</name>
<keyword evidence="1" id="KW-0732">Signal</keyword>
<protein>
    <recommendedName>
        <fullName evidence="4">Methylamine utilization protein</fullName>
    </recommendedName>
</protein>
<dbReference type="PATRIC" id="fig|1280951.3.peg.3233"/>
<organism evidence="2 3">
    <name type="scientific">Hyphomonas hirschiana VP5</name>
    <dbReference type="NCBI Taxonomy" id="1280951"/>
    <lineage>
        <taxon>Bacteria</taxon>
        <taxon>Pseudomonadati</taxon>
        <taxon>Pseudomonadota</taxon>
        <taxon>Alphaproteobacteria</taxon>
        <taxon>Hyphomonadales</taxon>
        <taxon>Hyphomonadaceae</taxon>
        <taxon>Hyphomonas</taxon>
    </lineage>
</organism>
<comment type="caution">
    <text evidence="2">The sequence shown here is derived from an EMBL/GenBank/DDBJ whole genome shotgun (WGS) entry which is preliminary data.</text>
</comment>
<evidence type="ECO:0000256" key="1">
    <source>
        <dbReference type="SAM" id="SignalP"/>
    </source>
</evidence>
<evidence type="ECO:0000313" key="2">
    <source>
        <dbReference type="EMBL" id="KCZ87269.1"/>
    </source>
</evidence>
<gene>
    <name evidence="2" type="ORF">HHI_16040</name>
</gene>
<proteinExistence type="predicted"/>
<accession>A0A059F9H8</accession>
<evidence type="ECO:0000313" key="3">
    <source>
        <dbReference type="Proteomes" id="UP000025061"/>
    </source>
</evidence>
<keyword evidence="3" id="KW-1185">Reference proteome</keyword>
<dbReference type="Gene3D" id="2.60.40.420">
    <property type="entry name" value="Cupredoxins - blue copper proteins"/>
    <property type="match status" value="1"/>
</dbReference>
<sequence length="206" mass="22115">MFLIARMKTLLFPLIFALCFLMLPAGMAQAGTVTFKIVDASGHPVENAVVMSAPGAKPSVSGTYEMRQEDLTFDPYVLVVPAGADVVFPNLDRVRHHVYSFSKGNRFELKLYGKEDARSVTFETPGIAAIGCNIHDEMVAYIRVVDSAAYGKTNAKGEVTLNIPAAGKVTVWHPDAMGRETSVDAPAAAAAPIAVTLKMKPKAHAH</sequence>
<dbReference type="AlphaFoldDB" id="A0A059F9H8"/>